<evidence type="ECO:0000256" key="1">
    <source>
        <dbReference type="ARBA" id="ARBA00022837"/>
    </source>
</evidence>
<keyword evidence="1" id="KW-0106">Calcium</keyword>
<keyword evidence="3" id="KW-0472">Membrane</keyword>
<keyword evidence="2" id="KW-0175">Coiled coil</keyword>
<dbReference type="InterPro" id="IPR018247">
    <property type="entry name" value="EF_Hand_1_Ca_BS"/>
</dbReference>
<evidence type="ECO:0000313" key="5">
    <source>
        <dbReference type="EMBL" id="CAE2308641.1"/>
    </source>
</evidence>
<dbReference type="SUPFAM" id="SSF47473">
    <property type="entry name" value="EF-hand"/>
    <property type="match status" value="1"/>
</dbReference>
<organism evidence="5">
    <name type="scientific">Paramoeba aestuarina</name>
    <dbReference type="NCBI Taxonomy" id="180227"/>
    <lineage>
        <taxon>Eukaryota</taxon>
        <taxon>Amoebozoa</taxon>
        <taxon>Discosea</taxon>
        <taxon>Flabellinia</taxon>
        <taxon>Dactylopodida</taxon>
        <taxon>Paramoebidae</taxon>
        <taxon>Paramoeba</taxon>
    </lineage>
</organism>
<dbReference type="InterPro" id="IPR011992">
    <property type="entry name" value="EF-hand-dom_pair"/>
</dbReference>
<keyword evidence="3" id="KW-1133">Transmembrane helix</keyword>
<feature type="transmembrane region" description="Helical" evidence="3">
    <location>
        <begin position="21"/>
        <end position="47"/>
    </location>
</feature>
<keyword evidence="3" id="KW-0812">Transmembrane</keyword>
<sequence length="262" mass="29353">MESASQATGLFFKLQEIKTKFGITSWIEMGMIGVTIYLAFCYVLSLIGLTPPMTSVAGVAGLLFCCYQVFLLASLSERLEEYKKQNKILEKNNKKLTENVDSFTQQNVELKKVTDNLNAENERFKGELAHLSGTLSNLEVVKETIENFGEEEKNDLGDVLAGLQGTIEEQKEVVQRQEGILKSTEEATNTQEKALLLTLQSQCQFIDKNMGMSREEFDTFINMLPDKFKSHGFDFAALDKDGSGHLDVGEFQSLIDDLVKGY</sequence>
<protein>
    <recommendedName>
        <fullName evidence="4">EF-hand domain-containing protein</fullName>
    </recommendedName>
</protein>
<feature type="transmembrane region" description="Helical" evidence="3">
    <location>
        <begin position="53"/>
        <end position="75"/>
    </location>
</feature>
<dbReference type="EMBL" id="HBKR01019579">
    <property type="protein sequence ID" value="CAE2308641.1"/>
    <property type="molecule type" value="Transcribed_RNA"/>
</dbReference>
<evidence type="ECO:0000259" key="4">
    <source>
        <dbReference type="PROSITE" id="PS50222"/>
    </source>
</evidence>
<evidence type="ECO:0000256" key="3">
    <source>
        <dbReference type="SAM" id="Phobius"/>
    </source>
</evidence>
<feature type="domain" description="EF-hand" evidence="4">
    <location>
        <begin position="235"/>
        <end position="261"/>
    </location>
</feature>
<dbReference type="PROSITE" id="PS00018">
    <property type="entry name" value="EF_HAND_1"/>
    <property type="match status" value="1"/>
</dbReference>
<feature type="coiled-coil region" evidence="2">
    <location>
        <begin position="72"/>
        <end position="127"/>
    </location>
</feature>
<dbReference type="PROSITE" id="PS50222">
    <property type="entry name" value="EF_HAND_2"/>
    <property type="match status" value="1"/>
</dbReference>
<evidence type="ECO:0000256" key="2">
    <source>
        <dbReference type="SAM" id="Coils"/>
    </source>
</evidence>
<reference evidence="5" key="1">
    <citation type="submission" date="2021-01" db="EMBL/GenBank/DDBJ databases">
        <authorList>
            <person name="Corre E."/>
            <person name="Pelletier E."/>
            <person name="Niang G."/>
            <person name="Scheremetjew M."/>
            <person name="Finn R."/>
            <person name="Kale V."/>
            <person name="Holt S."/>
            <person name="Cochrane G."/>
            <person name="Meng A."/>
            <person name="Brown T."/>
            <person name="Cohen L."/>
        </authorList>
    </citation>
    <scope>NUCLEOTIDE SEQUENCE</scope>
    <source>
        <strain evidence="5">SoJaBio B1-5/56/2</strain>
    </source>
</reference>
<accession>A0A7S4KXN1</accession>
<gene>
    <name evidence="5" type="ORF">NAES01612_LOCUS12816</name>
</gene>
<proteinExistence type="predicted"/>
<dbReference type="GO" id="GO:0005509">
    <property type="term" value="F:calcium ion binding"/>
    <property type="evidence" value="ECO:0007669"/>
    <property type="project" value="InterPro"/>
</dbReference>
<dbReference type="InterPro" id="IPR002048">
    <property type="entry name" value="EF_hand_dom"/>
</dbReference>
<name>A0A7S4KXN1_9EUKA</name>
<dbReference type="AlphaFoldDB" id="A0A7S4KXN1"/>